<dbReference type="PROSITE" id="PS50043">
    <property type="entry name" value="HTH_LUXR_2"/>
    <property type="match status" value="1"/>
</dbReference>
<dbReference type="InterPro" id="IPR000792">
    <property type="entry name" value="Tscrpt_reg_LuxR_C"/>
</dbReference>
<evidence type="ECO:0000313" key="5">
    <source>
        <dbReference type="EMBL" id="UXN67915.1"/>
    </source>
</evidence>
<keyword evidence="5" id="KW-0614">Plasmid</keyword>
<dbReference type="Proteomes" id="UP001061862">
    <property type="component" value="Plasmid p_unnamed1"/>
</dbReference>
<dbReference type="RefSeq" id="WP_262165456.1">
    <property type="nucleotide sequence ID" value="NZ_CP104964.1"/>
</dbReference>
<keyword evidence="6" id="KW-1185">Reference proteome</keyword>
<evidence type="ECO:0000256" key="2">
    <source>
        <dbReference type="ARBA" id="ARBA00023125"/>
    </source>
</evidence>
<dbReference type="SUPFAM" id="SSF75516">
    <property type="entry name" value="Pheromone-binding domain of LuxR-like quorum-sensing transcription factors"/>
    <property type="match status" value="1"/>
</dbReference>
<feature type="domain" description="HTH luxR-type" evidence="4">
    <location>
        <begin position="168"/>
        <end position="233"/>
    </location>
</feature>
<dbReference type="InterPro" id="IPR036388">
    <property type="entry name" value="WH-like_DNA-bd_sf"/>
</dbReference>
<dbReference type="Pfam" id="PF00196">
    <property type="entry name" value="GerE"/>
    <property type="match status" value="1"/>
</dbReference>
<gene>
    <name evidence="5" type="ORF">N8A98_02340</name>
</gene>
<dbReference type="CDD" id="cd06170">
    <property type="entry name" value="LuxR_C_like"/>
    <property type="match status" value="1"/>
</dbReference>
<accession>A0ABY6C724</accession>
<reference evidence="5 6" key="1">
    <citation type="submission" date="2022-09" db="EMBL/GenBank/DDBJ databases">
        <title>Interaction between co-microsymbionts with complementary sets of symbiotic genes in legume-rhizobium systems.</title>
        <authorList>
            <person name="Safronova V."/>
            <person name="Sazanova A."/>
            <person name="Afonin A."/>
            <person name="Chirak E."/>
        </authorList>
    </citation>
    <scope>NUCLEOTIDE SEQUENCE [LARGE SCALE GENOMIC DNA]</scope>
    <source>
        <strain evidence="5 6">A18/4-1</strain>
        <plasmid evidence="5 6">p_unnamed1</plasmid>
    </source>
</reference>
<protein>
    <submittedName>
        <fullName evidence="5">Autoinducer binding domain-containing protein</fullName>
    </submittedName>
</protein>
<keyword evidence="3" id="KW-0804">Transcription</keyword>
<dbReference type="PROSITE" id="PS00622">
    <property type="entry name" value="HTH_LUXR_1"/>
    <property type="match status" value="1"/>
</dbReference>
<dbReference type="SUPFAM" id="SSF46894">
    <property type="entry name" value="C-terminal effector domain of the bipartite response regulators"/>
    <property type="match status" value="1"/>
</dbReference>
<dbReference type="Gene3D" id="1.10.10.10">
    <property type="entry name" value="Winged helix-like DNA-binding domain superfamily/Winged helix DNA-binding domain"/>
    <property type="match status" value="1"/>
</dbReference>
<dbReference type="PANTHER" id="PTHR44688:SF25">
    <property type="entry name" value="HTH LUXR-TYPE DOMAIN-CONTAINING PROTEIN"/>
    <property type="match status" value="1"/>
</dbReference>
<dbReference type="SMART" id="SM00421">
    <property type="entry name" value="HTH_LUXR"/>
    <property type="match status" value="1"/>
</dbReference>
<dbReference type="Pfam" id="PF03472">
    <property type="entry name" value="Autoind_bind"/>
    <property type="match status" value="1"/>
</dbReference>
<proteinExistence type="predicted"/>
<dbReference type="InterPro" id="IPR005143">
    <property type="entry name" value="TF_LuxR_autoind-bd_dom"/>
</dbReference>
<evidence type="ECO:0000313" key="6">
    <source>
        <dbReference type="Proteomes" id="UP001061862"/>
    </source>
</evidence>
<name>A0ABY6C724_9HYPH</name>
<keyword evidence="1" id="KW-0805">Transcription regulation</keyword>
<evidence type="ECO:0000256" key="1">
    <source>
        <dbReference type="ARBA" id="ARBA00023015"/>
    </source>
</evidence>
<keyword evidence="2" id="KW-0238">DNA-binding</keyword>
<dbReference type="InterPro" id="IPR016032">
    <property type="entry name" value="Sig_transdc_resp-reg_C-effctor"/>
</dbReference>
<sequence>MEPDWLIEFLERLEIVQKQADLSASLKALAGNLGFDHFSYIDSYGSDIRGLSNYPKDWQNVYLARELVVLDPVAKSAQAIRRPFNWNENTVPLPMSQRQVAFMEEAAESGIAAGVTIPIPAGYRHNVMLTLASPFGAADKLSDPELSFLRDAANSLHGHIRGRLRHLLDGPDYRLTPGECRVLIWVRHGFPANEIASILDVKYDSVQFHLRSIRRKLGAMNIQHAVGIATSHGLI</sequence>
<geneLocation type="plasmid" evidence="5 6">
    <name>p_unnamed1</name>
</geneLocation>
<evidence type="ECO:0000259" key="4">
    <source>
        <dbReference type="PROSITE" id="PS50043"/>
    </source>
</evidence>
<organism evidence="5 6">
    <name type="scientific">Devosia neptuniae</name>
    <dbReference type="NCBI Taxonomy" id="191302"/>
    <lineage>
        <taxon>Bacteria</taxon>
        <taxon>Pseudomonadati</taxon>
        <taxon>Pseudomonadota</taxon>
        <taxon>Alphaproteobacteria</taxon>
        <taxon>Hyphomicrobiales</taxon>
        <taxon>Devosiaceae</taxon>
        <taxon>Devosia</taxon>
    </lineage>
</organism>
<dbReference type="PANTHER" id="PTHR44688">
    <property type="entry name" value="DNA-BINDING TRANSCRIPTIONAL ACTIVATOR DEVR_DOSR"/>
    <property type="match status" value="1"/>
</dbReference>
<dbReference type="EMBL" id="CP104964">
    <property type="protein sequence ID" value="UXN67915.1"/>
    <property type="molecule type" value="Genomic_DNA"/>
</dbReference>
<evidence type="ECO:0000256" key="3">
    <source>
        <dbReference type="ARBA" id="ARBA00023163"/>
    </source>
</evidence>
<dbReference type="Gene3D" id="3.30.450.80">
    <property type="entry name" value="Transcription factor LuxR-like, autoinducer-binding domain"/>
    <property type="match status" value="1"/>
</dbReference>
<dbReference type="InterPro" id="IPR036693">
    <property type="entry name" value="TF_LuxR_autoind-bd_dom_sf"/>
</dbReference>